<dbReference type="AlphaFoldDB" id="Q24IA8"/>
<feature type="compositionally biased region" description="Low complexity" evidence="1">
    <location>
        <begin position="92"/>
        <end position="107"/>
    </location>
</feature>
<dbReference type="InParanoid" id="Q24IA8"/>
<gene>
    <name evidence="2" type="ORF">TTHERM_01035520</name>
</gene>
<accession>Q24IA8</accession>
<sequence>MDDRVDIENLNLPISNILGGFQSDIKSKCSLTEQELREIQDELYEFVPIDDEELEEELSDDNDDGEEEDDEEECEDNEDQQNNEEVEEEIEQQNQENLDNDNSNNQNYEHESSKSQVNHQEFRTHSQTLNQNSCEESNFLKSYESSSEEQNDEFKNTQLSSTNQLSITQQSINSQRKTDISSQNISEKQLECKKKKKISKQKKSKDAGVKQTKVSYVDIYRKRESSQKCSMKLKVPYTMPQSAQSYFLMGDVLIEMDFSSINNNDNLDCIINLYKPVQRVVYNKKTRCLSMFQASSNEFLVDFNFLSKLLIEYPDQNIHLVGKLIEKYQEITKLIHLQIKNARTLTGFSQDLIAKRRAYFDEQVNLFLEKIDEHQMYFVQKFQTNYVTSTFEAYEVGYSRQFLALLGTDEQTITNIIFRQGKPELYNFESRLKMMLVRMLSIVQGRFKGAQSDFEIYTLDNIRVYSKLKILPVCIEYPPHLRLPIDNYNEISCMAFGLIDVEPNMIQQIITLRKQDKYHSHLKSLVQELNYTKQSEEFLEKYYEKSKNKYLKDRQNLQKRKQITKDNEQILIGHQQMQIEYNQDQQKQQNNNNQSQCDNQINQNYNQYEEKSYFNQGYFSNDFLGQSIYEDNSQFKYINSEYIDQNSNQIQNKCELESELIRQNHFYHIDDSYIAQDVHLARGDQGHVQLVQSYPEPAVSSNQPLNSSFISPATNLKNVFAKSHRIIQFNDNGNHKQLDSIQFEFKIV</sequence>
<proteinExistence type="predicted"/>
<dbReference type="EMBL" id="GG662225">
    <property type="protein sequence ID" value="EAS07489.1"/>
    <property type="molecule type" value="Genomic_DNA"/>
</dbReference>
<name>Q24IA8_TETTS</name>
<dbReference type="KEGG" id="tet:TTHERM_01035520"/>
<reference evidence="3" key="1">
    <citation type="journal article" date="2006" name="PLoS Biol.">
        <title>Macronuclear genome sequence of the ciliate Tetrahymena thermophila, a model eukaryote.</title>
        <authorList>
            <person name="Eisen J.A."/>
            <person name="Coyne R.S."/>
            <person name="Wu M."/>
            <person name="Wu D."/>
            <person name="Thiagarajan M."/>
            <person name="Wortman J.R."/>
            <person name="Badger J.H."/>
            <person name="Ren Q."/>
            <person name="Amedeo P."/>
            <person name="Jones K.M."/>
            <person name="Tallon L.J."/>
            <person name="Delcher A.L."/>
            <person name="Salzberg S.L."/>
            <person name="Silva J.C."/>
            <person name="Haas B.J."/>
            <person name="Majoros W.H."/>
            <person name="Farzad M."/>
            <person name="Carlton J.M."/>
            <person name="Smith R.K. Jr."/>
            <person name="Garg J."/>
            <person name="Pearlman R.E."/>
            <person name="Karrer K.M."/>
            <person name="Sun L."/>
            <person name="Manning G."/>
            <person name="Elde N.C."/>
            <person name="Turkewitz A.P."/>
            <person name="Asai D.J."/>
            <person name="Wilkes D.E."/>
            <person name="Wang Y."/>
            <person name="Cai H."/>
            <person name="Collins K."/>
            <person name="Stewart B.A."/>
            <person name="Lee S.R."/>
            <person name="Wilamowska K."/>
            <person name="Weinberg Z."/>
            <person name="Ruzzo W.L."/>
            <person name="Wloga D."/>
            <person name="Gaertig J."/>
            <person name="Frankel J."/>
            <person name="Tsao C.-C."/>
            <person name="Gorovsky M.A."/>
            <person name="Keeling P.J."/>
            <person name="Waller R.F."/>
            <person name="Patron N.J."/>
            <person name="Cherry J.M."/>
            <person name="Stover N.A."/>
            <person name="Krieger C.J."/>
            <person name="del Toro C."/>
            <person name="Ryder H.F."/>
            <person name="Williamson S.C."/>
            <person name="Barbeau R.A."/>
            <person name="Hamilton E.P."/>
            <person name="Orias E."/>
        </authorList>
    </citation>
    <scope>NUCLEOTIDE SEQUENCE [LARGE SCALE GENOMIC DNA]</scope>
    <source>
        <strain evidence="3">SB210</strain>
    </source>
</reference>
<dbReference type="RefSeq" id="XP_001027731.1">
    <property type="nucleotide sequence ID" value="XM_001027731.1"/>
</dbReference>
<feature type="compositionally biased region" description="Polar residues" evidence="1">
    <location>
        <begin position="114"/>
        <end position="145"/>
    </location>
</feature>
<feature type="compositionally biased region" description="Acidic residues" evidence="1">
    <location>
        <begin position="44"/>
        <end position="91"/>
    </location>
</feature>
<evidence type="ECO:0000313" key="3">
    <source>
        <dbReference type="Proteomes" id="UP000009168"/>
    </source>
</evidence>
<organism evidence="2 3">
    <name type="scientific">Tetrahymena thermophila (strain SB210)</name>
    <dbReference type="NCBI Taxonomy" id="312017"/>
    <lineage>
        <taxon>Eukaryota</taxon>
        <taxon>Sar</taxon>
        <taxon>Alveolata</taxon>
        <taxon>Ciliophora</taxon>
        <taxon>Intramacronucleata</taxon>
        <taxon>Oligohymenophorea</taxon>
        <taxon>Hymenostomatida</taxon>
        <taxon>Tetrahymenina</taxon>
        <taxon>Tetrahymenidae</taxon>
        <taxon>Tetrahymena</taxon>
    </lineage>
</organism>
<dbReference type="GeneID" id="7836159"/>
<evidence type="ECO:0000256" key="1">
    <source>
        <dbReference type="SAM" id="MobiDB-lite"/>
    </source>
</evidence>
<evidence type="ECO:0000313" key="2">
    <source>
        <dbReference type="EMBL" id="EAS07489.1"/>
    </source>
</evidence>
<dbReference type="HOGENOM" id="CLU_371937_0_0_1"/>
<dbReference type="Proteomes" id="UP000009168">
    <property type="component" value="Unassembled WGS sequence"/>
</dbReference>
<protein>
    <submittedName>
        <fullName evidence="2">Uncharacterized protein</fullName>
    </submittedName>
</protein>
<keyword evidence="3" id="KW-1185">Reference proteome</keyword>
<feature type="region of interest" description="Disordered" evidence="1">
    <location>
        <begin position="44"/>
        <end position="162"/>
    </location>
</feature>